<keyword evidence="4 11" id="KW-0812">Transmembrane</keyword>
<feature type="region of interest" description="Disordered" evidence="12">
    <location>
        <begin position="1"/>
        <end position="48"/>
    </location>
</feature>
<evidence type="ECO:0000256" key="11">
    <source>
        <dbReference type="RuleBase" id="RU000679"/>
    </source>
</evidence>
<comment type="caution">
    <text evidence="13">The sequence shown here is derived from an EMBL/GenBank/DDBJ whole genome shotgun (WGS) entry which is preliminary data.</text>
</comment>
<evidence type="ECO:0000256" key="2">
    <source>
        <dbReference type="ARBA" id="ARBA00022448"/>
    </source>
</evidence>
<keyword evidence="2 11" id="KW-0813">Transport</keyword>
<dbReference type="AlphaFoldDB" id="A0AAV4GNA6"/>
<dbReference type="GO" id="GO:0005886">
    <property type="term" value="C:plasma membrane"/>
    <property type="evidence" value="ECO:0007669"/>
    <property type="project" value="TreeGrafter"/>
</dbReference>
<evidence type="ECO:0000256" key="12">
    <source>
        <dbReference type="SAM" id="MobiDB-lite"/>
    </source>
</evidence>
<accession>A0AAV4GNA6</accession>
<dbReference type="EMBL" id="BMAT01008518">
    <property type="protein sequence ID" value="GFR86974.1"/>
    <property type="molecule type" value="Genomic_DNA"/>
</dbReference>
<dbReference type="Proteomes" id="UP000762676">
    <property type="component" value="Unassembled WGS sequence"/>
</dbReference>
<evidence type="ECO:0000256" key="6">
    <source>
        <dbReference type="ARBA" id="ARBA00023053"/>
    </source>
</evidence>
<dbReference type="Gene3D" id="2.60.470.10">
    <property type="entry name" value="Acid-sensing ion channels like domains"/>
    <property type="match status" value="1"/>
</dbReference>
<keyword evidence="6" id="KW-0915">Sodium</keyword>
<proteinExistence type="inferred from homology"/>
<evidence type="ECO:0000256" key="5">
    <source>
        <dbReference type="ARBA" id="ARBA00022989"/>
    </source>
</evidence>
<sequence length="289" mass="33036">MSTRDLPGVSFVEPGKYGGFQEQKEDSLRGEISLNSQQHEDQDRKNSSLHEDCCGINVDEKKSKELLSDYLESASIHGIAQTKGPEFYSWRRLDEMLLQCSWNLKRYDCKDLFRPLHTGYGTCYVFNGPEIETHNLAKAVSLFSQLRVMVSIGNRHSYYSKLMHAGIKVLVHQQDEMPFPLFEGYFVRPGVAASMALTRSDSKCLPFPYKAYNNGYCEDTKAEGYQNRLKRYAIYNGNNCLNDCMFEKLEEACGCRHYFANGNHTVCSAKQILTCYMPKYGKYALVDTS</sequence>
<evidence type="ECO:0000256" key="3">
    <source>
        <dbReference type="ARBA" id="ARBA00022461"/>
    </source>
</evidence>
<keyword evidence="9 11" id="KW-0739">Sodium transport</keyword>
<evidence type="ECO:0000256" key="9">
    <source>
        <dbReference type="ARBA" id="ARBA00023201"/>
    </source>
</evidence>
<feature type="compositionally biased region" description="Basic and acidic residues" evidence="12">
    <location>
        <begin position="38"/>
        <end position="48"/>
    </location>
</feature>
<evidence type="ECO:0000256" key="7">
    <source>
        <dbReference type="ARBA" id="ARBA00023065"/>
    </source>
</evidence>
<keyword evidence="5" id="KW-1133">Transmembrane helix</keyword>
<name>A0AAV4GNA6_9GAST</name>
<keyword evidence="3 11" id="KW-0894">Sodium channel</keyword>
<gene>
    <name evidence="13" type="ORF">ElyMa_004212000</name>
</gene>
<dbReference type="GO" id="GO:0015280">
    <property type="term" value="F:ligand-gated sodium channel activity"/>
    <property type="evidence" value="ECO:0007669"/>
    <property type="project" value="TreeGrafter"/>
</dbReference>
<keyword evidence="8" id="KW-0472">Membrane</keyword>
<organism evidence="13 14">
    <name type="scientific">Elysia marginata</name>
    <dbReference type="NCBI Taxonomy" id="1093978"/>
    <lineage>
        <taxon>Eukaryota</taxon>
        <taxon>Metazoa</taxon>
        <taxon>Spiralia</taxon>
        <taxon>Lophotrochozoa</taxon>
        <taxon>Mollusca</taxon>
        <taxon>Gastropoda</taxon>
        <taxon>Heterobranchia</taxon>
        <taxon>Euthyneura</taxon>
        <taxon>Panpulmonata</taxon>
        <taxon>Sacoglossa</taxon>
        <taxon>Placobranchoidea</taxon>
        <taxon>Plakobranchidae</taxon>
        <taxon>Elysia</taxon>
    </lineage>
</organism>
<keyword evidence="14" id="KW-1185">Reference proteome</keyword>
<keyword evidence="10 11" id="KW-0407">Ion channel</keyword>
<dbReference type="InterPro" id="IPR001873">
    <property type="entry name" value="ENaC"/>
</dbReference>
<keyword evidence="7 11" id="KW-0406">Ion transport</keyword>
<evidence type="ECO:0000313" key="14">
    <source>
        <dbReference type="Proteomes" id="UP000762676"/>
    </source>
</evidence>
<reference evidence="13 14" key="1">
    <citation type="journal article" date="2021" name="Elife">
        <title>Chloroplast acquisition without the gene transfer in kleptoplastic sea slugs, Plakobranchus ocellatus.</title>
        <authorList>
            <person name="Maeda T."/>
            <person name="Takahashi S."/>
            <person name="Yoshida T."/>
            <person name="Shimamura S."/>
            <person name="Takaki Y."/>
            <person name="Nagai Y."/>
            <person name="Toyoda A."/>
            <person name="Suzuki Y."/>
            <person name="Arimoto A."/>
            <person name="Ishii H."/>
            <person name="Satoh N."/>
            <person name="Nishiyama T."/>
            <person name="Hasebe M."/>
            <person name="Maruyama T."/>
            <person name="Minagawa J."/>
            <person name="Obokata J."/>
            <person name="Shigenobu S."/>
        </authorList>
    </citation>
    <scope>NUCLEOTIDE SEQUENCE [LARGE SCALE GENOMIC DNA]</scope>
</reference>
<evidence type="ECO:0000256" key="8">
    <source>
        <dbReference type="ARBA" id="ARBA00023136"/>
    </source>
</evidence>
<protein>
    <submittedName>
        <fullName evidence="13">Acid-sensing ion channel 2-like</fullName>
    </submittedName>
</protein>
<evidence type="ECO:0000256" key="4">
    <source>
        <dbReference type="ARBA" id="ARBA00022692"/>
    </source>
</evidence>
<evidence type="ECO:0000313" key="13">
    <source>
        <dbReference type="EMBL" id="GFR86974.1"/>
    </source>
</evidence>
<dbReference type="PRINTS" id="PR01078">
    <property type="entry name" value="AMINACHANNEL"/>
</dbReference>
<evidence type="ECO:0000256" key="10">
    <source>
        <dbReference type="ARBA" id="ARBA00023303"/>
    </source>
</evidence>
<dbReference type="PANTHER" id="PTHR11690:SF296">
    <property type="entry name" value="DEGENERIN-LIKE PROTEIN DEL-10"/>
    <property type="match status" value="1"/>
</dbReference>
<comment type="subcellular location">
    <subcellularLocation>
        <location evidence="1">Membrane</location>
        <topology evidence="1">Multi-pass membrane protein</topology>
    </subcellularLocation>
</comment>
<dbReference type="PANTHER" id="PTHR11690">
    <property type="entry name" value="AMILORIDE-SENSITIVE SODIUM CHANNEL-RELATED"/>
    <property type="match status" value="1"/>
</dbReference>
<dbReference type="Pfam" id="PF00858">
    <property type="entry name" value="ASC"/>
    <property type="match status" value="1"/>
</dbReference>
<comment type="similarity">
    <text evidence="11">Belongs to the amiloride-sensitive sodium channel (TC 1.A.6) family.</text>
</comment>
<evidence type="ECO:0000256" key="1">
    <source>
        <dbReference type="ARBA" id="ARBA00004141"/>
    </source>
</evidence>